<organism evidence="1 2">
    <name type="scientific">Allacma fusca</name>
    <dbReference type="NCBI Taxonomy" id="39272"/>
    <lineage>
        <taxon>Eukaryota</taxon>
        <taxon>Metazoa</taxon>
        <taxon>Ecdysozoa</taxon>
        <taxon>Arthropoda</taxon>
        <taxon>Hexapoda</taxon>
        <taxon>Collembola</taxon>
        <taxon>Symphypleona</taxon>
        <taxon>Sminthuridae</taxon>
        <taxon>Allacma</taxon>
    </lineage>
</organism>
<evidence type="ECO:0000313" key="1">
    <source>
        <dbReference type="EMBL" id="CAG7725407.1"/>
    </source>
</evidence>
<dbReference type="EMBL" id="CAJVCH010121426">
    <property type="protein sequence ID" value="CAG7725407.1"/>
    <property type="molecule type" value="Genomic_DNA"/>
</dbReference>
<evidence type="ECO:0000313" key="2">
    <source>
        <dbReference type="Proteomes" id="UP000708208"/>
    </source>
</evidence>
<proteinExistence type="predicted"/>
<gene>
    <name evidence="1" type="ORF">AFUS01_LOCUS14364</name>
</gene>
<dbReference type="Proteomes" id="UP000708208">
    <property type="component" value="Unassembled WGS sequence"/>
</dbReference>
<dbReference type="AlphaFoldDB" id="A0A8J2JQP3"/>
<reference evidence="1" key="1">
    <citation type="submission" date="2021-06" db="EMBL/GenBank/DDBJ databases">
        <authorList>
            <person name="Hodson N. C."/>
            <person name="Mongue J. A."/>
            <person name="Jaron S. K."/>
        </authorList>
    </citation>
    <scope>NUCLEOTIDE SEQUENCE</scope>
</reference>
<keyword evidence="2" id="KW-1185">Reference proteome</keyword>
<comment type="caution">
    <text evidence="1">The sequence shown here is derived from an EMBL/GenBank/DDBJ whole genome shotgun (WGS) entry which is preliminary data.</text>
</comment>
<protein>
    <submittedName>
        <fullName evidence="1">Uncharacterized protein</fullName>
    </submittedName>
</protein>
<sequence length="424" mass="48097">QLQKTGIRSQASEPNAVILANAQINTCVHQSVATFIHVPALGRAADIGHLYNVITDNFVFVKGFKGPLPKHSTFSKVNISTYRIIPSCQTTSMASRHTTQRSRRSCFPYIERRLLEKFGLAESLGATHLVMGIIWGTKSRIHIRWTSTTDTSSVNHSGRFDASGYMKKVSLDVGLSLENLKQELKSNTNVDFKAYGNLALQNMTMRSFADMENMIFKLPEYTRTLNSGKGSQLPYYLISLDDLKKFKTVAENNNYPGDKISQPLRIQVSIDTEMNELCSSMIFFHGVQQERLRLLNRNYQLILQNQHLLPDGQPERVKQQLYNITTIDANLHSKLQAVFFEARNCTAGAVAKFQILKNDYMNGRSGILQDFKNTLIPLTITNRYVEPQMYMSIAFQNRVNWMVLLPQLIFCSVRSSSLPSSFPF</sequence>
<accession>A0A8J2JQP3</accession>
<feature type="non-terminal residue" evidence="1">
    <location>
        <position position="1"/>
    </location>
</feature>
<name>A0A8J2JQP3_9HEXA</name>